<evidence type="ECO:0000256" key="1">
    <source>
        <dbReference type="SAM" id="MobiDB-lite"/>
    </source>
</evidence>
<evidence type="ECO:0000313" key="3">
    <source>
        <dbReference type="EMBL" id="KAK5862700.1"/>
    </source>
</evidence>
<keyword evidence="4" id="KW-1185">Reference proteome</keyword>
<name>A0AAN7XIE9_ELEMC</name>
<keyword evidence="2" id="KW-0732">Signal</keyword>
<feature type="region of interest" description="Disordered" evidence="1">
    <location>
        <begin position="69"/>
        <end position="91"/>
    </location>
</feature>
<gene>
    <name evidence="3" type="ORF">PBY51_018069</name>
</gene>
<protein>
    <recommendedName>
        <fullName evidence="5">Secreted protein</fullName>
    </recommendedName>
</protein>
<accession>A0AAN7XIE9</accession>
<evidence type="ECO:0008006" key="5">
    <source>
        <dbReference type="Google" id="ProtNLM"/>
    </source>
</evidence>
<evidence type="ECO:0000313" key="4">
    <source>
        <dbReference type="Proteomes" id="UP001346869"/>
    </source>
</evidence>
<feature type="chain" id="PRO_5042966955" description="Secreted protein" evidence="2">
    <location>
        <begin position="16"/>
        <end position="111"/>
    </location>
</feature>
<feature type="compositionally biased region" description="Basic and acidic residues" evidence="1">
    <location>
        <begin position="82"/>
        <end position="91"/>
    </location>
</feature>
<feature type="signal peptide" evidence="2">
    <location>
        <begin position="1"/>
        <end position="15"/>
    </location>
</feature>
<reference evidence="3 4" key="2">
    <citation type="journal article" date="2023" name="Mol. Biol. Evol.">
        <title>Genomics of Secondarily Temperate Adaptation in the Only Non-Antarctic Icefish.</title>
        <authorList>
            <person name="Rivera-Colon A.G."/>
            <person name="Rayamajhi N."/>
            <person name="Minhas B.F."/>
            <person name="Madrigal G."/>
            <person name="Bilyk K.T."/>
            <person name="Yoon V."/>
            <person name="Hune M."/>
            <person name="Gregory S."/>
            <person name="Cheng C.H.C."/>
            <person name="Catchen J.M."/>
        </authorList>
    </citation>
    <scope>NUCLEOTIDE SEQUENCE [LARGE SCALE GENOMIC DNA]</scope>
    <source>
        <strain evidence="3">JMC-PN-2008</strain>
    </source>
</reference>
<dbReference type="EMBL" id="JAUZQC010000012">
    <property type="protein sequence ID" value="KAK5862700.1"/>
    <property type="molecule type" value="Genomic_DNA"/>
</dbReference>
<dbReference type="Proteomes" id="UP001346869">
    <property type="component" value="Unassembled WGS sequence"/>
</dbReference>
<proteinExistence type="predicted"/>
<sequence length="111" mass="12934">MTVNLFLFIGKRLWAADTISSQNKAPRPVWTLVDTWSPNVAGHATDGSLIRHCDSHFFPIQRRLQPLDKPTQLLTHRRQRREQRDEGRSGLIGHWEDRIERDEEGCYKATV</sequence>
<dbReference type="AlphaFoldDB" id="A0AAN7XIE9"/>
<comment type="caution">
    <text evidence="3">The sequence shown here is derived from an EMBL/GenBank/DDBJ whole genome shotgun (WGS) entry which is preliminary data.</text>
</comment>
<reference evidence="3 4" key="1">
    <citation type="journal article" date="2023" name="Genes (Basel)">
        <title>Chromosome-Level Genome Assembly and Circadian Gene Repertoire of the Patagonia Blennie Eleginops maclovinus-The Closest Ancestral Proxy of Antarctic Cryonotothenioids.</title>
        <authorList>
            <person name="Cheng C.C."/>
            <person name="Rivera-Colon A.G."/>
            <person name="Minhas B.F."/>
            <person name="Wilson L."/>
            <person name="Rayamajhi N."/>
            <person name="Vargas-Chacoff L."/>
            <person name="Catchen J.M."/>
        </authorList>
    </citation>
    <scope>NUCLEOTIDE SEQUENCE [LARGE SCALE GENOMIC DNA]</scope>
    <source>
        <strain evidence="3">JMC-PN-2008</strain>
    </source>
</reference>
<organism evidence="3 4">
    <name type="scientific">Eleginops maclovinus</name>
    <name type="common">Patagonian blennie</name>
    <name type="synonym">Eleginus maclovinus</name>
    <dbReference type="NCBI Taxonomy" id="56733"/>
    <lineage>
        <taxon>Eukaryota</taxon>
        <taxon>Metazoa</taxon>
        <taxon>Chordata</taxon>
        <taxon>Craniata</taxon>
        <taxon>Vertebrata</taxon>
        <taxon>Euteleostomi</taxon>
        <taxon>Actinopterygii</taxon>
        <taxon>Neopterygii</taxon>
        <taxon>Teleostei</taxon>
        <taxon>Neoteleostei</taxon>
        <taxon>Acanthomorphata</taxon>
        <taxon>Eupercaria</taxon>
        <taxon>Perciformes</taxon>
        <taxon>Notothenioidei</taxon>
        <taxon>Eleginopidae</taxon>
        <taxon>Eleginops</taxon>
    </lineage>
</organism>
<evidence type="ECO:0000256" key="2">
    <source>
        <dbReference type="SAM" id="SignalP"/>
    </source>
</evidence>